<dbReference type="CDD" id="cd04586">
    <property type="entry name" value="CBS_pair_BON_assoc"/>
    <property type="match status" value="1"/>
</dbReference>
<dbReference type="InterPro" id="IPR046342">
    <property type="entry name" value="CBS_dom_sf"/>
</dbReference>
<sequence>MQAKDIMTKDVISVAPTTSVRNAALLMLANGVSGLPVIQDNRVCGILTEGDLIRRVGKNWAANADDPNSRMGLDSYIQTHGWSVGEAMVPDVVTVAPTTDVGQIGALMVSHRIKRLPVLDAGRLVGIISRCDLLGLIIDAPAEIVAAGDDAIRLAISTRLKTDLGLGSEKVGVSVNNAKVSVVGTVDTELERRAIRTLVENIRGVNGYVDGTSLAD</sequence>
<evidence type="ECO:0000259" key="3">
    <source>
        <dbReference type="PROSITE" id="PS50914"/>
    </source>
</evidence>
<dbReference type="InterPro" id="IPR051257">
    <property type="entry name" value="Diverse_CBS-Domain"/>
</dbReference>
<feature type="domain" description="CBS" evidence="4">
    <location>
        <begin position="7"/>
        <end position="62"/>
    </location>
</feature>
<dbReference type="InterPro" id="IPR017080">
    <property type="entry name" value="UCP036990_CBS_BON"/>
</dbReference>
<dbReference type="AlphaFoldDB" id="A0A2W4E2V1"/>
<dbReference type="PROSITE" id="PS51371">
    <property type="entry name" value="CBS"/>
    <property type="match status" value="2"/>
</dbReference>
<evidence type="ECO:0000256" key="2">
    <source>
        <dbReference type="PROSITE-ProRule" id="PRU00703"/>
    </source>
</evidence>
<evidence type="ECO:0000259" key="4">
    <source>
        <dbReference type="PROSITE" id="PS51371"/>
    </source>
</evidence>
<dbReference type="PROSITE" id="PS50914">
    <property type="entry name" value="BON"/>
    <property type="match status" value="1"/>
</dbReference>
<dbReference type="SMART" id="SM00116">
    <property type="entry name" value="CBS"/>
    <property type="match status" value="2"/>
</dbReference>
<dbReference type="RefSeq" id="WP_111162755.1">
    <property type="nucleotide sequence ID" value="NZ_PCDP01000054.1"/>
</dbReference>
<evidence type="ECO:0000256" key="1">
    <source>
        <dbReference type="ARBA" id="ARBA00023122"/>
    </source>
</evidence>
<organism evidence="5 6">
    <name type="scientific">Rhizobium tubonense</name>
    <dbReference type="NCBI Taxonomy" id="484088"/>
    <lineage>
        <taxon>Bacteria</taxon>
        <taxon>Pseudomonadati</taxon>
        <taxon>Pseudomonadota</taxon>
        <taxon>Alphaproteobacteria</taxon>
        <taxon>Hyphomicrobiales</taxon>
        <taxon>Rhizobiaceae</taxon>
        <taxon>Rhizobium/Agrobacterium group</taxon>
        <taxon>Rhizobium</taxon>
    </lineage>
</organism>
<dbReference type="SUPFAM" id="SSF54631">
    <property type="entry name" value="CBS-domain pair"/>
    <property type="match status" value="1"/>
</dbReference>
<gene>
    <name evidence="5" type="ORF">CPY51_23970</name>
</gene>
<feature type="domain" description="CBS" evidence="4">
    <location>
        <begin position="88"/>
        <end position="143"/>
    </location>
</feature>
<evidence type="ECO:0000313" key="6">
    <source>
        <dbReference type="Proteomes" id="UP000248925"/>
    </source>
</evidence>
<dbReference type="PANTHER" id="PTHR43080">
    <property type="entry name" value="CBS DOMAIN-CONTAINING PROTEIN CBSX3, MITOCHONDRIAL"/>
    <property type="match status" value="1"/>
</dbReference>
<dbReference type="OrthoDB" id="9783590at2"/>
<protein>
    <recommendedName>
        <fullName evidence="7">Signal transduction protein</fullName>
    </recommendedName>
</protein>
<dbReference type="Pfam" id="PF04972">
    <property type="entry name" value="BON"/>
    <property type="match status" value="1"/>
</dbReference>
<dbReference type="InterPro" id="IPR000644">
    <property type="entry name" value="CBS_dom"/>
</dbReference>
<dbReference type="Pfam" id="PF00571">
    <property type="entry name" value="CBS"/>
    <property type="match status" value="2"/>
</dbReference>
<feature type="domain" description="BON" evidence="3">
    <location>
        <begin position="148"/>
        <end position="216"/>
    </location>
</feature>
<keyword evidence="1 2" id="KW-0129">CBS domain</keyword>
<evidence type="ECO:0000313" key="5">
    <source>
        <dbReference type="EMBL" id="PZM10026.1"/>
    </source>
</evidence>
<dbReference type="EMBL" id="PCDP01000054">
    <property type="protein sequence ID" value="PZM10026.1"/>
    <property type="molecule type" value="Genomic_DNA"/>
</dbReference>
<reference evidence="5 6" key="1">
    <citation type="journal article" date="2018" name="Sci. Rep.">
        <title>Rhizobium tumorigenes sp. nov., a novel plant tumorigenic bacterium isolated from cane gall tumors on thornless blackberry.</title>
        <authorList>
            <person name="Kuzmanovi N."/>
            <person name="Smalla K."/>
            <person name="Gronow S."/>
            <person name="PuBawska J."/>
        </authorList>
    </citation>
    <scope>NUCLEOTIDE SEQUENCE [LARGE SCALE GENOMIC DNA]</scope>
    <source>
        <strain evidence="5 6">CCBAU 85046</strain>
    </source>
</reference>
<proteinExistence type="predicted"/>
<accession>A0A2W4E2V1</accession>
<keyword evidence="6" id="KW-1185">Reference proteome</keyword>
<dbReference type="Gene3D" id="3.10.580.10">
    <property type="entry name" value="CBS-domain"/>
    <property type="match status" value="1"/>
</dbReference>
<evidence type="ECO:0008006" key="7">
    <source>
        <dbReference type="Google" id="ProtNLM"/>
    </source>
</evidence>
<dbReference type="Gene3D" id="3.30.1340.30">
    <property type="match status" value="1"/>
</dbReference>
<dbReference type="PIRSF" id="PIRSF036990">
    <property type="entry name" value="UCP036990_CBS_BON"/>
    <property type="match status" value="1"/>
</dbReference>
<dbReference type="Proteomes" id="UP000248925">
    <property type="component" value="Unassembled WGS sequence"/>
</dbReference>
<comment type="caution">
    <text evidence="5">The sequence shown here is derived from an EMBL/GenBank/DDBJ whole genome shotgun (WGS) entry which is preliminary data.</text>
</comment>
<dbReference type="PANTHER" id="PTHR43080:SF26">
    <property type="entry name" value="REGULATORY PROTEIN"/>
    <property type="match status" value="1"/>
</dbReference>
<dbReference type="InterPro" id="IPR007055">
    <property type="entry name" value="BON_dom"/>
</dbReference>
<name>A0A2W4E2V1_9HYPH</name>